<comment type="similarity">
    <text evidence="2">Belongs to the class-II aminoacyl-tRNA synthetase family.</text>
</comment>
<protein>
    <recommendedName>
        <fullName evidence="3">lysine--tRNA ligase</fullName>
        <ecNumber evidence="3">6.1.1.6</ecNumber>
    </recommendedName>
    <alternativeName>
        <fullName evidence="10">Lysyl-tRNA synthetase</fullName>
    </alternativeName>
</protein>
<dbReference type="PRINTS" id="PR00982">
    <property type="entry name" value="TRNASYNTHLYS"/>
</dbReference>
<dbReference type="InterPro" id="IPR004365">
    <property type="entry name" value="NA-bd_OB_tRNA"/>
</dbReference>
<evidence type="ECO:0000256" key="1">
    <source>
        <dbReference type="ARBA" id="ARBA00004496"/>
    </source>
</evidence>
<name>A0A6N1NVP1_9VIRU</name>
<dbReference type="InterPro" id="IPR006195">
    <property type="entry name" value="aa-tRNA-synth_II"/>
</dbReference>
<dbReference type="EC" id="6.1.1.6" evidence="3"/>
<dbReference type="KEGG" id="vg:80517020"/>
<dbReference type="GeneID" id="80517020"/>
<dbReference type="InterPro" id="IPR045864">
    <property type="entry name" value="aa-tRNA-synth_II/BPL/LPL"/>
</dbReference>
<sequence length="515" mass="58933">MEPQINPQTVDNTEYKKQRLLELQNIKNIYPHTFHTTKTVGEYRTVYNHLKDDDILFDITECLAGRIQTIRASGSKLYFAVFESNGVTLQILANAKYYGSLDEFKRDKKILRRGDIVGVVGHPTRSSKGELSILPRSVLMLSPCLYSIPKETSYTHGLQDDGLRFSQRYLDFIIHPQNREIFKTRANILKHIRGYLDGRDFVEVETPILSVKVGGANAKPFITYHNDLKSKMYMRIAPELYLKQLVIGGLEKVYELGKQFRNENLDRTHNPEFTSIEIYQAYADYHDMMSMVEELLSTLVLKITGSHKIKYDLVDSSGIVKQVEIDFTPPFQKLDLMNDLQRVGGFTFPPEVLENLSSDETRQFLIKICDERKVLCSEPRTIPRLLDKLVGEYLEPLCTNPTFIINHPQIMSPLAKYHRDNKSLTERFELFIVGREFANAYTELNDPVVQRLCFDKQALDKASGDSEAQPTDDDFVRALEYGLPPTGGLGIGIDRLVMLLTNQSAIKEVITFPPC</sequence>
<comment type="catalytic activity">
    <reaction evidence="11">
        <text>tRNA(Lys) + L-lysine + ATP = L-lysyl-tRNA(Lys) + AMP + diphosphate</text>
        <dbReference type="Rhea" id="RHEA:20792"/>
        <dbReference type="Rhea" id="RHEA-COMP:9696"/>
        <dbReference type="Rhea" id="RHEA-COMP:9697"/>
        <dbReference type="ChEBI" id="CHEBI:30616"/>
        <dbReference type="ChEBI" id="CHEBI:32551"/>
        <dbReference type="ChEBI" id="CHEBI:33019"/>
        <dbReference type="ChEBI" id="CHEBI:78442"/>
        <dbReference type="ChEBI" id="CHEBI:78529"/>
        <dbReference type="ChEBI" id="CHEBI:456215"/>
        <dbReference type="EC" id="6.1.1.6"/>
    </reaction>
</comment>
<evidence type="ECO:0000256" key="2">
    <source>
        <dbReference type="ARBA" id="ARBA00008226"/>
    </source>
</evidence>
<dbReference type="InterPro" id="IPR044136">
    <property type="entry name" value="Lys-tRNA-ligase_II_N"/>
</dbReference>
<keyword evidence="4" id="KW-0963">Cytoplasm</keyword>
<evidence type="ECO:0000259" key="12">
    <source>
        <dbReference type="PROSITE" id="PS50862"/>
    </source>
</evidence>
<accession>A0A6N1NVP1</accession>
<dbReference type="GO" id="GO:0000049">
    <property type="term" value="F:tRNA binding"/>
    <property type="evidence" value="ECO:0007669"/>
    <property type="project" value="TreeGrafter"/>
</dbReference>
<dbReference type="Gene3D" id="3.30.930.10">
    <property type="entry name" value="Bira Bifunctional Protein, Domain 2"/>
    <property type="match status" value="1"/>
</dbReference>
<keyword evidence="9 13" id="KW-0030">Aminoacyl-tRNA synthetase</keyword>
<evidence type="ECO:0000256" key="11">
    <source>
        <dbReference type="ARBA" id="ARBA00048573"/>
    </source>
</evidence>
<evidence type="ECO:0000313" key="13">
    <source>
        <dbReference type="EMBL" id="QKU33721.1"/>
    </source>
</evidence>
<dbReference type="EMBL" id="MF405918">
    <property type="protein sequence ID" value="QKU33721.1"/>
    <property type="molecule type" value="Genomic_DNA"/>
</dbReference>
<dbReference type="InterPro" id="IPR012340">
    <property type="entry name" value="NA-bd_OB-fold"/>
</dbReference>
<keyword evidence="6" id="KW-0547">Nucleotide-binding</keyword>
<dbReference type="HAMAP" id="MF_00252">
    <property type="entry name" value="Lys_tRNA_synth_class2"/>
    <property type="match status" value="1"/>
</dbReference>
<evidence type="ECO:0000256" key="9">
    <source>
        <dbReference type="ARBA" id="ARBA00023146"/>
    </source>
</evidence>
<keyword evidence="7" id="KW-0067">ATP-binding</keyword>
<evidence type="ECO:0000256" key="10">
    <source>
        <dbReference type="ARBA" id="ARBA00030563"/>
    </source>
</evidence>
<dbReference type="PANTHER" id="PTHR42918:SF9">
    <property type="entry name" value="LYSINE--TRNA LIGASE"/>
    <property type="match status" value="1"/>
</dbReference>
<dbReference type="PANTHER" id="PTHR42918">
    <property type="entry name" value="LYSYL-TRNA SYNTHETASE"/>
    <property type="match status" value="1"/>
</dbReference>
<reference evidence="13" key="2">
    <citation type="journal article" date="2018" name="Nat. Commun.">
        <title>Tailed giant Tupanvirus possesses the most complete translational apparatus of the known virosphere.</title>
        <authorList>
            <person name="Abrahao J."/>
            <person name="Silva L."/>
            <person name="Silva L.S."/>
            <person name="Khalil J.Y.B."/>
            <person name="Rodrigues R."/>
            <person name="Arantes T."/>
            <person name="Assis F."/>
            <person name="Boratto P."/>
            <person name="Andrade M."/>
            <person name="Kroon E.G."/>
            <person name="Ribeiro B."/>
            <person name="Bergier I."/>
            <person name="Seligmann H."/>
            <person name="Ghigo E."/>
            <person name="Colson P."/>
            <person name="Levasseur A."/>
            <person name="Kroemer G."/>
            <person name="Raoult D."/>
            <person name="La Scola B."/>
        </authorList>
    </citation>
    <scope>NUCLEOTIDE SEQUENCE [LARGE SCALE GENOMIC DNA]</scope>
    <source>
        <strain evidence="13">Deep ocean</strain>
    </source>
</reference>
<dbReference type="CDD" id="cd00775">
    <property type="entry name" value="LysRS_core"/>
    <property type="match status" value="1"/>
</dbReference>
<evidence type="ECO:0000256" key="4">
    <source>
        <dbReference type="ARBA" id="ARBA00022490"/>
    </source>
</evidence>
<dbReference type="FunFam" id="3.30.930.10:FF:000238">
    <property type="entry name" value="Lysine--tRNA ligase"/>
    <property type="match status" value="1"/>
</dbReference>
<dbReference type="InterPro" id="IPR004364">
    <property type="entry name" value="Aa-tRNA-synt_II"/>
</dbReference>
<dbReference type="SUPFAM" id="SSF55681">
    <property type="entry name" value="Class II aaRS and biotin synthetases"/>
    <property type="match status" value="1"/>
</dbReference>
<dbReference type="FunFam" id="2.40.50.140:FF:000050">
    <property type="entry name" value="Lysine--tRNA ligase"/>
    <property type="match status" value="1"/>
</dbReference>
<evidence type="ECO:0000256" key="6">
    <source>
        <dbReference type="ARBA" id="ARBA00022741"/>
    </source>
</evidence>
<dbReference type="Gene3D" id="2.40.50.140">
    <property type="entry name" value="Nucleic acid-binding proteins"/>
    <property type="match status" value="1"/>
</dbReference>
<dbReference type="SUPFAM" id="SSF50249">
    <property type="entry name" value="Nucleic acid-binding proteins"/>
    <property type="match status" value="1"/>
</dbReference>
<dbReference type="InterPro" id="IPR034762">
    <property type="entry name" value="Lys-tRNA-ligase_II_bac/euk"/>
</dbReference>
<evidence type="ECO:0000256" key="7">
    <source>
        <dbReference type="ARBA" id="ARBA00022840"/>
    </source>
</evidence>
<dbReference type="CDD" id="cd04322">
    <property type="entry name" value="LysRS_N"/>
    <property type="match status" value="1"/>
</dbReference>
<dbReference type="PIRSF" id="PIRSF039101">
    <property type="entry name" value="LysRS2"/>
    <property type="match status" value="1"/>
</dbReference>
<dbReference type="GO" id="GO:0005524">
    <property type="term" value="F:ATP binding"/>
    <property type="evidence" value="ECO:0007669"/>
    <property type="project" value="UniProtKB-KW"/>
</dbReference>
<dbReference type="InterPro" id="IPR002313">
    <property type="entry name" value="Lys-tRNA-ligase_II"/>
</dbReference>
<keyword evidence="8" id="KW-0648">Protein biosynthesis</keyword>
<evidence type="ECO:0000256" key="8">
    <source>
        <dbReference type="ARBA" id="ARBA00022917"/>
    </source>
</evidence>
<feature type="domain" description="Aminoacyl-transfer RNA synthetases class-II family profile" evidence="12">
    <location>
        <begin position="182"/>
        <end position="514"/>
    </location>
</feature>
<reference evidence="13" key="1">
    <citation type="submission" date="2017-06" db="EMBL/GenBank/DDBJ databases">
        <authorList>
            <person name="Assis F.L."/>
            <person name="Abrahao J.S."/>
            <person name="Silva L."/>
            <person name="Khalil J.B."/>
            <person name="Rodrigues R."/>
            <person name="Silva L.S."/>
            <person name="Boratto P."/>
            <person name="Andrade M."/>
            <person name="Kroon E.G."/>
            <person name="Ribeiro B."/>
            <person name="Bergier I."/>
            <person name="Seligmann H."/>
            <person name="Ghigo E."/>
            <person name="Colson P."/>
            <person name="Levasseur A."/>
            <person name="Raoult D."/>
            <person name="Scola B.L."/>
        </authorList>
    </citation>
    <scope>NUCLEOTIDE SEQUENCE</scope>
    <source>
        <strain evidence="13">Deep ocean</strain>
    </source>
</reference>
<organism evidence="13">
    <name type="scientific">Tupanvirus deep ocean</name>
    <dbReference type="NCBI Taxonomy" id="2126984"/>
    <lineage>
        <taxon>Viruses</taxon>
        <taxon>Varidnaviria</taxon>
        <taxon>Bamfordvirae</taxon>
        <taxon>Nucleocytoviricota</taxon>
        <taxon>Megaviricetes</taxon>
        <taxon>Imitervirales</taxon>
        <taxon>Mimiviridae</taxon>
        <taxon>Megamimivirinae</taxon>
        <taxon>Tupanvirus</taxon>
        <taxon>Tupanvirus altamarinense</taxon>
    </lineage>
</organism>
<evidence type="ECO:0000256" key="3">
    <source>
        <dbReference type="ARBA" id="ARBA00013166"/>
    </source>
</evidence>
<dbReference type="Pfam" id="PF01336">
    <property type="entry name" value="tRNA_anti-codon"/>
    <property type="match status" value="1"/>
</dbReference>
<dbReference type="InterPro" id="IPR018149">
    <property type="entry name" value="Lys-tRNA-synth_II_C"/>
</dbReference>
<evidence type="ECO:0000256" key="5">
    <source>
        <dbReference type="ARBA" id="ARBA00022598"/>
    </source>
</evidence>
<dbReference type="Pfam" id="PF00152">
    <property type="entry name" value="tRNA-synt_2"/>
    <property type="match status" value="1"/>
</dbReference>
<proteinExistence type="inferred from homology"/>
<dbReference type="RefSeq" id="YP_010780329.1">
    <property type="nucleotide sequence ID" value="NC_075038.1"/>
</dbReference>
<dbReference type="PROSITE" id="PS50862">
    <property type="entry name" value="AA_TRNA_LIGASE_II"/>
    <property type="match status" value="1"/>
</dbReference>
<dbReference type="GO" id="GO:0004824">
    <property type="term" value="F:lysine-tRNA ligase activity"/>
    <property type="evidence" value="ECO:0007669"/>
    <property type="project" value="UniProtKB-EC"/>
</dbReference>
<keyword evidence="5" id="KW-0436">Ligase</keyword>
<comment type="subcellular location">
    <subcellularLocation>
        <location evidence="1">Cytoplasm</location>
    </subcellularLocation>
</comment>
<dbReference type="NCBIfam" id="TIGR00499">
    <property type="entry name" value="lysS_bact"/>
    <property type="match status" value="1"/>
</dbReference>
<dbReference type="NCBIfam" id="NF001756">
    <property type="entry name" value="PRK00484.1"/>
    <property type="match status" value="1"/>
</dbReference>